<name>A0ACC0V5Q1_9HYPO</name>
<proteinExistence type="predicted"/>
<reference evidence="1" key="1">
    <citation type="submission" date="2022-10" db="EMBL/GenBank/DDBJ databases">
        <title>Complete Genome of Trichothecium roseum strain YXFP-22015, a Plant Pathogen Isolated from Citrus.</title>
        <authorList>
            <person name="Wang Y."/>
            <person name="Zhu L."/>
        </authorList>
    </citation>
    <scope>NUCLEOTIDE SEQUENCE</scope>
    <source>
        <strain evidence="1">YXFP-22015</strain>
    </source>
</reference>
<comment type="caution">
    <text evidence="1">The sequence shown here is derived from an EMBL/GenBank/DDBJ whole genome shotgun (WGS) entry which is preliminary data.</text>
</comment>
<evidence type="ECO:0000313" key="1">
    <source>
        <dbReference type="EMBL" id="KAI9901251.1"/>
    </source>
</evidence>
<dbReference type="Proteomes" id="UP001163324">
    <property type="component" value="Chromosome 3"/>
</dbReference>
<organism evidence="1 2">
    <name type="scientific">Trichothecium roseum</name>
    <dbReference type="NCBI Taxonomy" id="47278"/>
    <lineage>
        <taxon>Eukaryota</taxon>
        <taxon>Fungi</taxon>
        <taxon>Dikarya</taxon>
        <taxon>Ascomycota</taxon>
        <taxon>Pezizomycotina</taxon>
        <taxon>Sordariomycetes</taxon>
        <taxon>Hypocreomycetidae</taxon>
        <taxon>Hypocreales</taxon>
        <taxon>Hypocreales incertae sedis</taxon>
        <taxon>Trichothecium</taxon>
    </lineage>
</organism>
<protein>
    <submittedName>
        <fullName evidence="1">Uncharacterized protein</fullName>
    </submittedName>
</protein>
<gene>
    <name evidence="1" type="ORF">N3K66_003068</name>
</gene>
<keyword evidence="2" id="KW-1185">Reference proteome</keyword>
<sequence>MNTSKKGCWTCKRRKIRCDKTRPWCTNCSTTGRTCQGYDIRLLWPDQHDGRRRGGDFLVPVESLVGAGGPLPEYYGQQFLNTTVADVVAAQQRPGHPVAFDPRGVVARSIMRPGAALTLHPKMYGSDDLFLTYYEQMISSMISTTQVKNGFRRELLPMALSRPDAASSALAQAMMAVAAFHRSGSQAALPYKAKAIRHLHHSFLTFENQYSAAVTETQVAASLMLCVYSVFDESEGNWDMHLDGAKYMIQKLMSGGGNYQPSTFVSTWYLYHEVLGCFTQPLRERSSNSDIFASLARIEYDATQIVGSLGCSVEIIEIIHRTNQLRGSGGSSGSPRTPRDFRQDLTRQRLHLDARLRTLVQRISPSELSGGNCPPARQAAMLATAELYRIAAGLYLHRVAPQPADNPASAVERAFAALDRLEVPTSPWPVFVVACECRGEAQRVRILRALDAMDAARRIGNVYSLRDLIEAFWTQRDLAADVGGGGGGGSLGTWWEFATCDTAMPWFI</sequence>
<evidence type="ECO:0000313" key="2">
    <source>
        <dbReference type="Proteomes" id="UP001163324"/>
    </source>
</evidence>
<accession>A0ACC0V5Q1</accession>
<dbReference type="EMBL" id="CM047942">
    <property type="protein sequence ID" value="KAI9901251.1"/>
    <property type="molecule type" value="Genomic_DNA"/>
</dbReference>